<dbReference type="OrthoDB" id="6952519at2"/>
<dbReference type="InterPro" id="IPR029057">
    <property type="entry name" value="PRTase-like"/>
</dbReference>
<dbReference type="Proteomes" id="UP000322822">
    <property type="component" value="Chromosome 1"/>
</dbReference>
<dbReference type="Gene3D" id="3.40.50.2020">
    <property type="match status" value="1"/>
</dbReference>
<keyword evidence="2" id="KW-0328">Glycosyltransferase</keyword>
<proteinExistence type="predicted"/>
<evidence type="ECO:0000313" key="3">
    <source>
        <dbReference type="Proteomes" id="UP000322822"/>
    </source>
</evidence>
<evidence type="ECO:0000259" key="1">
    <source>
        <dbReference type="Pfam" id="PF00156"/>
    </source>
</evidence>
<sequence length="319" mass="35489">MDKPLLTLTYDQLDQWIESLQPALLAESFTASIGILRGGAPLALMVSHAIGVPVAFVGYERQARKVSWQSATPMPPPGSKVLLCEDIAGRGFTLADSKAFLERHGLVVRTLTGAFDDISRLRPDYANDARGYFTIFPWERQAYTAGYRADWERMASGAADRMAEDHEYAAYAIDLDGILLPDVPLSRYDDLASALRERDALLPFEVLPTRRLKNVRAVITGRPDIDRDRTEAWLRRHGFDHLDLVMRPRDQDDSPASTAAYKAAAARRCGVTHFIESDPVQALLIAKEEPLLRVVWWDAANRSGMLINTVGWNATAVPA</sequence>
<keyword evidence="2" id="KW-0808">Transferase</keyword>
<evidence type="ECO:0000313" key="2">
    <source>
        <dbReference type="EMBL" id="QET01777.1"/>
    </source>
</evidence>
<reference evidence="2 3" key="1">
    <citation type="submission" date="2019-09" db="EMBL/GenBank/DDBJ databases">
        <title>FDA dAtabase for Regulatory Grade micrObial Sequences (FDA-ARGOS): Supporting development and validation of Infectious Disease Dx tests.</title>
        <authorList>
            <person name="Sciortino C."/>
            <person name="Tallon L."/>
            <person name="Sadzewicz L."/>
            <person name="Vavikolanu K."/>
            <person name="Mehta A."/>
            <person name="Aluvathingal J."/>
            <person name="Nadendla S."/>
            <person name="Nandy P."/>
            <person name="Geyer C."/>
            <person name="Yan Y."/>
            <person name="Sichtig H."/>
        </authorList>
    </citation>
    <scope>NUCLEOTIDE SEQUENCE [LARGE SCALE GENOMIC DNA]</scope>
    <source>
        <strain evidence="2 3">FDAARGOS_664</strain>
    </source>
</reference>
<name>A0A5P2H1D2_9BURK</name>
<gene>
    <name evidence="2" type="ORF">FOB72_06780</name>
</gene>
<dbReference type="SUPFAM" id="SSF53271">
    <property type="entry name" value="PRTase-like"/>
    <property type="match status" value="1"/>
</dbReference>
<protein>
    <submittedName>
        <fullName evidence="2">Phosphoribosyltransferase</fullName>
    </submittedName>
</protein>
<dbReference type="CDD" id="cd06223">
    <property type="entry name" value="PRTases_typeI"/>
    <property type="match status" value="1"/>
</dbReference>
<dbReference type="InterPro" id="IPR000836">
    <property type="entry name" value="PRTase_dom"/>
</dbReference>
<organism evidence="2 3">
    <name type="scientific">Cupriavidus pauculus</name>
    <dbReference type="NCBI Taxonomy" id="82633"/>
    <lineage>
        <taxon>Bacteria</taxon>
        <taxon>Pseudomonadati</taxon>
        <taxon>Pseudomonadota</taxon>
        <taxon>Betaproteobacteria</taxon>
        <taxon>Burkholderiales</taxon>
        <taxon>Burkholderiaceae</taxon>
        <taxon>Cupriavidus</taxon>
    </lineage>
</organism>
<dbReference type="RefSeq" id="WP_150371827.1">
    <property type="nucleotide sequence ID" value="NZ_CP044065.1"/>
</dbReference>
<dbReference type="Pfam" id="PF00156">
    <property type="entry name" value="Pribosyltran"/>
    <property type="match status" value="1"/>
</dbReference>
<feature type="domain" description="Phosphoribosyltransferase" evidence="1">
    <location>
        <begin position="29"/>
        <end position="131"/>
    </location>
</feature>
<accession>A0A5P2H1D2</accession>
<dbReference type="AlphaFoldDB" id="A0A5P2H1D2"/>
<dbReference type="EMBL" id="CP044065">
    <property type="protein sequence ID" value="QET01777.1"/>
    <property type="molecule type" value="Genomic_DNA"/>
</dbReference>
<dbReference type="GO" id="GO:0016757">
    <property type="term" value="F:glycosyltransferase activity"/>
    <property type="evidence" value="ECO:0007669"/>
    <property type="project" value="UniProtKB-KW"/>
</dbReference>